<sequence length="268" mass="29777">MLVFQKPYGTALPSHIKTRSSRKLHCMLVRLGYRCKVGVIEISPDAPGRCSALAHASADDVDASHTSSSFPHQHSYSLLCIIQVCIEMPRLNDNTGLQLHELEHGARTSTLRAWDSFSNFALRDNVLEVAVGLILAAAFSACANSLVSDIILPIISLLPFLSRNLEEKFAVLHKGPHYNGTISTGYNTVKQALDDGALVLAWGTFLDKILRFLLIALTLWIIAMTYSHTSGDNIVKRQVKCKYCRKYISEKAKRCVNCTSWLDGREDK</sequence>
<dbReference type="OrthoDB" id="10010920at2759"/>
<protein>
    <submittedName>
        <fullName evidence="6">Gated mechanosensitive channel</fullName>
    </submittedName>
</protein>
<dbReference type="Gene3D" id="1.10.1200.120">
    <property type="entry name" value="Large-conductance mechanosensitive channel, MscL, domain 1"/>
    <property type="match status" value="1"/>
</dbReference>
<dbReference type="SUPFAM" id="SSF81330">
    <property type="entry name" value="Gated mechanosensitive channel"/>
    <property type="match status" value="1"/>
</dbReference>
<dbReference type="PANTHER" id="PTHR30266">
    <property type="entry name" value="MECHANOSENSITIVE CHANNEL MSCL"/>
    <property type="match status" value="1"/>
</dbReference>
<dbReference type="EMBL" id="ML978981">
    <property type="protein sequence ID" value="KAF1925847.1"/>
    <property type="molecule type" value="Genomic_DNA"/>
</dbReference>
<reference evidence="6" key="1">
    <citation type="journal article" date="2020" name="Stud. Mycol.">
        <title>101 Dothideomycetes genomes: a test case for predicting lifestyles and emergence of pathogens.</title>
        <authorList>
            <person name="Haridas S."/>
            <person name="Albert R."/>
            <person name="Binder M."/>
            <person name="Bloem J."/>
            <person name="Labutti K."/>
            <person name="Salamov A."/>
            <person name="Andreopoulos B."/>
            <person name="Baker S."/>
            <person name="Barry K."/>
            <person name="Bills G."/>
            <person name="Bluhm B."/>
            <person name="Cannon C."/>
            <person name="Castanera R."/>
            <person name="Culley D."/>
            <person name="Daum C."/>
            <person name="Ezra D."/>
            <person name="Gonzalez J."/>
            <person name="Henrissat B."/>
            <person name="Kuo A."/>
            <person name="Liang C."/>
            <person name="Lipzen A."/>
            <person name="Lutzoni F."/>
            <person name="Magnuson J."/>
            <person name="Mondo S."/>
            <person name="Nolan M."/>
            <person name="Ohm R."/>
            <person name="Pangilinan J."/>
            <person name="Park H.-J."/>
            <person name="Ramirez L."/>
            <person name="Alfaro M."/>
            <person name="Sun H."/>
            <person name="Tritt A."/>
            <person name="Yoshinaga Y."/>
            <person name="Zwiers L.-H."/>
            <person name="Turgeon B."/>
            <person name="Goodwin S."/>
            <person name="Spatafora J."/>
            <person name="Crous P."/>
            <person name="Grigoriev I."/>
        </authorList>
    </citation>
    <scope>NUCLEOTIDE SEQUENCE</scope>
    <source>
        <strain evidence="6">CBS 183.55</strain>
    </source>
</reference>
<evidence type="ECO:0000256" key="3">
    <source>
        <dbReference type="ARBA" id="ARBA00022989"/>
    </source>
</evidence>
<feature type="transmembrane region" description="Helical" evidence="5">
    <location>
        <begin position="209"/>
        <end position="227"/>
    </location>
</feature>
<dbReference type="GO" id="GO:0016020">
    <property type="term" value="C:membrane"/>
    <property type="evidence" value="ECO:0007669"/>
    <property type="project" value="UniProtKB-SubCell"/>
</dbReference>
<dbReference type="InterPro" id="IPR036019">
    <property type="entry name" value="MscL_channel"/>
</dbReference>
<evidence type="ECO:0000256" key="2">
    <source>
        <dbReference type="ARBA" id="ARBA00022692"/>
    </source>
</evidence>
<organism evidence="6 7">
    <name type="scientific">Didymella exigua CBS 183.55</name>
    <dbReference type="NCBI Taxonomy" id="1150837"/>
    <lineage>
        <taxon>Eukaryota</taxon>
        <taxon>Fungi</taxon>
        <taxon>Dikarya</taxon>
        <taxon>Ascomycota</taxon>
        <taxon>Pezizomycotina</taxon>
        <taxon>Dothideomycetes</taxon>
        <taxon>Pleosporomycetidae</taxon>
        <taxon>Pleosporales</taxon>
        <taxon>Pleosporineae</taxon>
        <taxon>Didymellaceae</taxon>
        <taxon>Didymella</taxon>
    </lineage>
</organism>
<feature type="transmembrane region" description="Helical" evidence="5">
    <location>
        <begin position="129"/>
        <end position="155"/>
    </location>
</feature>
<dbReference type="InterPro" id="IPR037673">
    <property type="entry name" value="MSC/AndL"/>
</dbReference>
<name>A0A6A5RJW9_9PLEO</name>
<keyword evidence="4 5" id="KW-0472">Membrane</keyword>
<evidence type="ECO:0000256" key="1">
    <source>
        <dbReference type="ARBA" id="ARBA00004141"/>
    </source>
</evidence>
<comment type="subcellular location">
    <subcellularLocation>
        <location evidence="1">Membrane</location>
        <topology evidence="1">Multi-pass membrane protein</topology>
    </subcellularLocation>
</comment>
<accession>A0A6A5RJW9</accession>
<dbReference type="FunFam" id="1.10.1200.120:FF:000004">
    <property type="entry name" value="Ion channel, putative"/>
    <property type="match status" value="1"/>
</dbReference>
<gene>
    <name evidence="6" type="ORF">M421DRAFT_423411</name>
</gene>
<dbReference type="GeneID" id="54351129"/>
<evidence type="ECO:0000256" key="5">
    <source>
        <dbReference type="SAM" id="Phobius"/>
    </source>
</evidence>
<keyword evidence="3 5" id="KW-1133">Transmembrane helix</keyword>
<dbReference type="RefSeq" id="XP_033446099.1">
    <property type="nucleotide sequence ID" value="XM_033593461.1"/>
</dbReference>
<dbReference type="Pfam" id="PF01741">
    <property type="entry name" value="MscL"/>
    <property type="match status" value="1"/>
</dbReference>
<evidence type="ECO:0000313" key="6">
    <source>
        <dbReference type="EMBL" id="KAF1925847.1"/>
    </source>
</evidence>
<evidence type="ECO:0000256" key="4">
    <source>
        <dbReference type="ARBA" id="ARBA00023136"/>
    </source>
</evidence>
<proteinExistence type="predicted"/>
<evidence type="ECO:0000313" key="7">
    <source>
        <dbReference type="Proteomes" id="UP000800082"/>
    </source>
</evidence>
<keyword evidence="2 5" id="KW-0812">Transmembrane</keyword>
<dbReference type="GO" id="GO:0008381">
    <property type="term" value="F:mechanosensitive monoatomic ion channel activity"/>
    <property type="evidence" value="ECO:0007669"/>
    <property type="project" value="TreeGrafter"/>
</dbReference>
<keyword evidence="7" id="KW-1185">Reference proteome</keyword>
<dbReference type="Proteomes" id="UP000800082">
    <property type="component" value="Unassembled WGS sequence"/>
</dbReference>
<dbReference type="AlphaFoldDB" id="A0A6A5RJW9"/>
<dbReference type="PANTHER" id="PTHR30266:SF2">
    <property type="entry name" value="LARGE-CONDUCTANCE MECHANOSENSITIVE CHANNEL"/>
    <property type="match status" value="1"/>
</dbReference>